<organism evidence="8 9">
    <name type="scientific">Hungatella hathewayi</name>
    <dbReference type="NCBI Taxonomy" id="154046"/>
    <lineage>
        <taxon>Bacteria</taxon>
        <taxon>Bacillati</taxon>
        <taxon>Bacillota</taxon>
        <taxon>Clostridia</taxon>
        <taxon>Lachnospirales</taxon>
        <taxon>Lachnospiraceae</taxon>
        <taxon>Hungatella</taxon>
    </lineage>
</organism>
<dbReference type="RefSeq" id="WP_055660237.1">
    <property type="nucleotide sequence ID" value="NZ_CABIXC010000025.1"/>
</dbReference>
<gene>
    <name evidence="8" type="ORF">ERS852407_05637</name>
</gene>
<evidence type="ECO:0000256" key="3">
    <source>
        <dbReference type="ARBA" id="ARBA00022692"/>
    </source>
</evidence>
<accession>A0A174MEL1</accession>
<evidence type="ECO:0000256" key="2">
    <source>
        <dbReference type="ARBA" id="ARBA00022475"/>
    </source>
</evidence>
<evidence type="ECO:0000256" key="6">
    <source>
        <dbReference type="PIRNR" id="PIRNR018968"/>
    </source>
</evidence>
<feature type="transmembrane region" description="Helical" evidence="6">
    <location>
        <begin position="284"/>
        <end position="311"/>
    </location>
</feature>
<evidence type="ECO:0000256" key="4">
    <source>
        <dbReference type="ARBA" id="ARBA00022989"/>
    </source>
</evidence>
<dbReference type="GO" id="GO:0055085">
    <property type="term" value="P:transmembrane transport"/>
    <property type="evidence" value="ECO:0007669"/>
    <property type="project" value="UniProtKB-UniRule"/>
</dbReference>
<feature type="transmembrane region" description="Helical" evidence="6">
    <location>
        <begin position="591"/>
        <end position="613"/>
    </location>
</feature>
<comment type="similarity">
    <text evidence="6">Belongs to the ABC-4 integral membrane protein family.</text>
</comment>
<evidence type="ECO:0000313" key="9">
    <source>
        <dbReference type="Proteomes" id="UP000095651"/>
    </source>
</evidence>
<feature type="transmembrane region" description="Helical" evidence="6">
    <location>
        <begin position="21"/>
        <end position="38"/>
    </location>
</feature>
<feature type="transmembrane region" description="Helical" evidence="6">
    <location>
        <begin position="625"/>
        <end position="650"/>
    </location>
</feature>
<name>A0A174MEL1_9FIRM</name>
<evidence type="ECO:0000256" key="1">
    <source>
        <dbReference type="ARBA" id="ARBA00004651"/>
    </source>
</evidence>
<feature type="domain" description="ABC3 transporter permease C-terminal" evidence="7">
    <location>
        <begin position="65"/>
        <end position="181"/>
    </location>
</feature>
<keyword evidence="6" id="KW-0813">Transport</keyword>
<dbReference type="InterPro" id="IPR052536">
    <property type="entry name" value="ABC-4_Integral_Memb_Prot"/>
</dbReference>
<dbReference type="InterPro" id="IPR003838">
    <property type="entry name" value="ABC3_permease_C"/>
</dbReference>
<keyword evidence="5 6" id="KW-0472">Membrane</keyword>
<proteinExistence type="inferred from homology"/>
<dbReference type="Proteomes" id="UP000095651">
    <property type="component" value="Unassembled WGS sequence"/>
</dbReference>
<sequence length="660" mass="73593">MNNLFYTRLAIQNLKKNSAVTVPYLLTCIGSVMMYYIISSLTVNPGFARMRGGGSMAFILMLGCVVMAVFSVMFLIYTNSFLVKRRKQEFGLFQVLGMGKKHLARIMAIETLLTAAVSLVSGILLGFLLYRVFALLLYRLMKLDISWDFSFVPEAAFACVKLFGVIFLVILFYNIWQVAKARPVEMLAGKQAGEREPKAPWLLAVLGVISLAAGYWIAVSTERTAMIIFAFFIAVLFVIAGTGLLFTAGSVTLLKLLKKNKGYYYQTRHFISVSGMIYRMKQNAAGLSVICLLSTAVLVMLSSTVSLYVGLDDVMRNRFKRDYVVTVYDYSDDTAAKTDGIVESALKDAGETAKGLVSYRYVSFAAVDTGDGYEVREENLADYNSLDYLFFMTLEDYNRISGQNVSLRDDQVMVLADGMRYDRDTFSIFGRRYDVAGLKGQTVEDGMDAMGSVGSLHIVLPDFSQLEEMEKQQAEAYGEAKSRPVYYVAFDAGDGKEGSARLYKDLEERLNGLGLTCRLESAAMERGSFFSLYGGLFFVGLFLGTLFVMATVLIIYYKQISEGYEDKKRFEIMQNVGLSAREIKSAIRSQVLTMFFLPLVTAAVHICFAFPMIARLLALMNLRNVGLFAVSTAGAVLLFAVFYGVIYGVTSKKYYEIVKR</sequence>
<feature type="transmembrane region" description="Helical" evidence="6">
    <location>
        <begin position="58"/>
        <end position="77"/>
    </location>
</feature>
<dbReference type="AlphaFoldDB" id="A0A174MEL1"/>
<keyword evidence="3 6" id="KW-0812">Transmembrane</keyword>
<keyword evidence="4 6" id="KW-1133">Transmembrane helix</keyword>
<dbReference type="Pfam" id="PF02687">
    <property type="entry name" value="FtsX"/>
    <property type="match status" value="1"/>
</dbReference>
<evidence type="ECO:0000256" key="5">
    <source>
        <dbReference type="ARBA" id="ARBA00023136"/>
    </source>
</evidence>
<dbReference type="EMBL" id="CYZE01000025">
    <property type="protein sequence ID" value="CUP33551.1"/>
    <property type="molecule type" value="Genomic_DNA"/>
</dbReference>
<feature type="transmembrane region" description="Helical" evidence="6">
    <location>
        <begin position="530"/>
        <end position="557"/>
    </location>
</feature>
<comment type="subcellular location">
    <subcellularLocation>
        <location evidence="1 6">Cell membrane</location>
        <topology evidence="1 6">Multi-pass membrane protein</topology>
    </subcellularLocation>
</comment>
<keyword evidence="2 6" id="KW-1003">Cell membrane</keyword>
<feature type="transmembrane region" description="Helical" evidence="6">
    <location>
        <begin position="155"/>
        <end position="178"/>
    </location>
</feature>
<dbReference type="InterPro" id="IPR027022">
    <property type="entry name" value="ABC_permease_BceB-typ"/>
</dbReference>
<reference evidence="8 9" key="1">
    <citation type="submission" date="2015-09" db="EMBL/GenBank/DDBJ databases">
        <authorList>
            <consortium name="Pathogen Informatics"/>
        </authorList>
    </citation>
    <scope>NUCLEOTIDE SEQUENCE [LARGE SCALE GENOMIC DNA]</scope>
    <source>
        <strain evidence="8 9">2789STDY5608850</strain>
    </source>
</reference>
<dbReference type="GO" id="GO:0005886">
    <property type="term" value="C:plasma membrane"/>
    <property type="evidence" value="ECO:0007669"/>
    <property type="project" value="UniProtKB-SubCell"/>
</dbReference>
<feature type="transmembrane region" description="Helical" evidence="6">
    <location>
        <begin position="225"/>
        <end position="254"/>
    </location>
</feature>
<evidence type="ECO:0000259" key="7">
    <source>
        <dbReference type="Pfam" id="PF02687"/>
    </source>
</evidence>
<feature type="transmembrane region" description="Helical" evidence="6">
    <location>
        <begin position="111"/>
        <end position="135"/>
    </location>
</feature>
<feature type="transmembrane region" description="Helical" evidence="6">
    <location>
        <begin position="199"/>
        <end position="219"/>
    </location>
</feature>
<evidence type="ECO:0000313" key="8">
    <source>
        <dbReference type="EMBL" id="CUP33551.1"/>
    </source>
</evidence>
<protein>
    <submittedName>
        <fullName evidence="8">ABC transporter permease</fullName>
    </submittedName>
</protein>
<dbReference type="PANTHER" id="PTHR46795">
    <property type="entry name" value="ABC TRANSPORTER PERMEASE-RELATED-RELATED"/>
    <property type="match status" value="1"/>
</dbReference>
<dbReference type="PIRSF" id="PIRSF018968">
    <property type="entry name" value="ABC_permease_BceB"/>
    <property type="match status" value="1"/>
</dbReference>
<dbReference type="PANTHER" id="PTHR46795:SF3">
    <property type="entry name" value="ABC TRANSPORTER PERMEASE"/>
    <property type="match status" value="1"/>
</dbReference>